<dbReference type="Pfam" id="PF00005">
    <property type="entry name" value="ABC_tran"/>
    <property type="match status" value="1"/>
</dbReference>
<keyword evidence="1" id="KW-0813">Transport</keyword>
<dbReference type="PANTHER" id="PTHR24220:SF685">
    <property type="entry name" value="ABC TRANSPORTER RELATED"/>
    <property type="match status" value="1"/>
</dbReference>
<evidence type="ECO:0000256" key="2">
    <source>
        <dbReference type="ARBA" id="ARBA00022741"/>
    </source>
</evidence>
<dbReference type="CDD" id="cd03255">
    <property type="entry name" value="ABC_MJ0796_LolCDE_FtsE"/>
    <property type="match status" value="1"/>
</dbReference>
<dbReference type="InterPro" id="IPR015854">
    <property type="entry name" value="ABC_transpr_LolD-like"/>
</dbReference>
<sequence>MTLYIENIVAGYVEGDREVPVLRGVSALAPTGSFTSVMGPSGSGKSTLLRCASGLMGPSSGRVLLDGTDITALSGNDLIRYRRRSMGFVFQSFDLLTALNVQQNVELPLRLDGRRPDRRRTIEMLDIVGLAEFAERSPEQLSGGQRQRVAIARAVVGDPTIVFADEPTGALDINSAANVLRILRSIADSGRTVVMVTHDPVAAATSDRVLFLADGELVDQLSAPTASAVASRMTDLVSAA</sequence>
<dbReference type="SMART" id="SM00382">
    <property type="entry name" value="AAA"/>
    <property type="match status" value="1"/>
</dbReference>
<evidence type="ECO:0000313" key="5">
    <source>
        <dbReference type="EMBL" id="MDV6262619.1"/>
    </source>
</evidence>
<dbReference type="RefSeq" id="WP_317564965.1">
    <property type="nucleotide sequence ID" value="NZ_JAWLJX010000004.1"/>
</dbReference>
<dbReference type="EMBL" id="JAWLJX010000004">
    <property type="protein sequence ID" value="MDV6262619.1"/>
    <property type="molecule type" value="Genomic_DNA"/>
</dbReference>
<comment type="caution">
    <text evidence="5">The sequence shown here is derived from an EMBL/GenBank/DDBJ whole genome shotgun (WGS) entry which is preliminary data.</text>
</comment>
<dbReference type="InterPro" id="IPR017911">
    <property type="entry name" value="MacB-like_ATP-bd"/>
</dbReference>
<keyword evidence="3 5" id="KW-0067">ATP-binding</keyword>
<evidence type="ECO:0000259" key="4">
    <source>
        <dbReference type="PROSITE" id="PS50893"/>
    </source>
</evidence>
<dbReference type="PROSITE" id="PS00211">
    <property type="entry name" value="ABC_TRANSPORTER_1"/>
    <property type="match status" value="1"/>
</dbReference>
<accession>A0ABU4BEH5</accession>
<feature type="domain" description="ABC transporter" evidence="4">
    <location>
        <begin position="3"/>
        <end position="239"/>
    </location>
</feature>
<dbReference type="GO" id="GO:0005524">
    <property type="term" value="F:ATP binding"/>
    <property type="evidence" value="ECO:0007669"/>
    <property type="project" value="UniProtKB-KW"/>
</dbReference>
<dbReference type="InterPro" id="IPR003439">
    <property type="entry name" value="ABC_transporter-like_ATP-bd"/>
</dbReference>
<dbReference type="SUPFAM" id="SSF52540">
    <property type="entry name" value="P-loop containing nucleoside triphosphate hydrolases"/>
    <property type="match status" value="1"/>
</dbReference>
<dbReference type="InterPro" id="IPR027417">
    <property type="entry name" value="P-loop_NTPase"/>
</dbReference>
<reference evidence="5 6" key="1">
    <citation type="submission" date="2023-10" db="EMBL/GenBank/DDBJ databases">
        <title>Development of a sustainable strategy for remediation of hydrocarbon-contaminated territories based on the waste exchange concept.</title>
        <authorList>
            <person name="Krivoruchko A."/>
        </authorList>
    </citation>
    <scope>NUCLEOTIDE SEQUENCE [LARGE SCALE GENOMIC DNA]</scope>
    <source>
        <strain evidence="5 6">IEGM 1323</strain>
    </source>
</reference>
<keyword evidence="2" id="KW-0547">Nucleotide-binding</keyword>
<gene>
    <name evidence="5" type="ORF">R3P96_14875</name>
</gene>
<protein>
    <submittedName>
        <fullName evidence="5">ABC transporter ATP-binding protein</fullName>
    </submittedName>
</protein>
<dbReference type="InterPro" id="IPR017871">
    <property type="entry name" value="ABC_transporter-like_CS"/>
</dbReference>
<keyword evidence="6" id="KW-1185">Reference proteome</keyword>
<dbReference type="Proteomes" id="UP001185755">
    <property type="component" value="Unassembled WGS sequence"/>
</dbReference>
<dbReference type="InterPro" id="IPR003593">
    <property type="entry name" value="AAA+_ATPase"/>
</dbReference>
<dbReference type="PANTHER" id="PTHR24220">
    <property type="entry name" value="IMPORT ATP-BINDING PROTEIN"/>
    <property type="match status" value="1"/>
</dbReference>
<dbReference type="PROSITE" id="PS50893">
    <property type="entry name" value="ABC_TRANSPORTER_2"/>
    <property type="match status" value="1"/>
</dbReference>
<evidence type="ECO:0000256" key="1">
    <source>
        <dbReference type="ARBA" id="ARBA00022448"/>
    </source>
</evidence>
<proteinExistence type="predicted"/>
<evidence type="ECO:0000256" key="3">
    <source>
        <dbReference type="ARBA" id="ARBA00022840"/>
    </source>
</evidence>
<name>A0ABU4BEH5_9NOCA</name>
<organism evidence="5 6">
    <name type="scientific">Rhodococcoides yunnanense</name>
    <dbReference type="NCBI Taxonomy" id="278209"/>
    <lineage>
        <taxon>Bacteria</taxon>
        <taxon>Bacillati</taxon>
        <taxon>Actinomycetota</taxon>
        <taxon>Actinomycetes</taxon>
        <taxon>Mycobacteriales</taxon>
        <taxon>Nocardiaceae</taxon>
        <taxon>Rhodococcoides</taxon>
    </lineage>
</organism>
<dbReference type="Gene3D" id="3.40.50.300">
    <property type="entry name" value="P-loop containing nucleotide triphosphate hydrolases"/>
    <property type="match status" value="1"/>
</dbReference>
<evidence type="ECO:0000313" key="6">
    <source>
        <dbReference type="Proteomes" id="UP001185755"/>
    </source>
</evidence>